<dbReference type="EMBL" id="JBCEZU010000575">
    <property type="protein sequence ID" value="KAK9516270.1"/>
    <property type="molecule type" value="Genomic_DNA"/>
</dbReference>
<evidence type="ECO:0000256" key="5">
    <source>
        <dbReference type="ARBA" id="ARBA00023054"/>
    </source>
</evidence>
<evidence type="ECO:0000256" key="4">
    <source>
        <dbReference type="ARBA" id="ARBA00022454"/>
    </source>
</evidence>
<dbReference type="PANTHER" id="PTHR18937:SF147">
    <property type="entry name" value="STRUCTURAL MAINTENANCE OF CHROMOSOMES PROTEIN 1B"/>
    <property type="match status" value="1"/>
</dbReference>
<keyword evidence="6 8" id="KW-0539">Nucleus</keyword>
<organism evidence="11 12">
    <name type="scientific">Zoarces viviparus</name>
    <name type="common">Viviparous eelpout</name>
    <name type="synonym">Blennius viviparus</name>
    <dbReference type="NCBI Taxonomy" id="48416"/>
    <lineage>
        <taxon>Eukaryota</taxon>
        <taxon>Metazoa</taxon>
        <taxon>Chordata</taxon>
        <taxon>Craniata</taxon>
        <taxon>Vertebrata</taxon>
        <taxon>Euteleostomi</taxon>
        <taxon>Actinopterygii</taxon>
        <taxon>Neopterygii</taxon>
        <taxon>Teleostei</taxon>
        <taxon>Neoteleostei</taxon>
        <taxon>Acanthomorphata</taxon>
        <taxon>Eupercaria</taxon>
        <taxon>Perciformes</taxon>
        <taxon>Cottioidei</taxon>
        <taxon>Zoarcales</taxon>
        <taxon>Zoarcidae</taxon>
        <taxon>Zoarcinae</taxon>
        <taxon>Zoarces</taxon>
    </lineage>
</organism>
<dbReference type="InterPro" id="IPR028468">
    <property type="entry name" value="Smc1_ABC"/>
</dbReference>
<evidence type="ECO:0000313" key="12">
    <source>
        <dbReference type="Proteomes" id="UP001488805"/>
    </source>
</evidence>
<dbReference type="InterPro" id="IPR010935">
    <property type="entry name" value="SMC_hinge"/>
</dbReference>
<dbReference type="InterPro" id="IPR024704">
    <property type="entry name" value="SMC"/>
</dbReference>
<dbReference type="FunFam" id="1.20.1060.20:FF:000001">
    <property type="entry name" value="Structural maintenance of chromosomes 1A"/>
    <property type="match status" value="1"/>
</dbReference>
<reference evidence="11 12" key="1">
    <citation type="journal article" date="2024" name="Genome Biol. Evol.">
        <title>Chromosome-level genome assembly of the viviparous eelpout Zoarces viviparus.</title>
        <authorList>
            <person name="Fuhrmann N."/>
            <person name="Brasseur M.V."/>
            <person name="Bakowski C.E."/>
            <person name="Podsiadlowski L."/>
            <person name="Prost S."/>
            <person name="Krehenwinkel H."/>
            <person name="Mayer C."/>
        </authorList>
    </citation>
    <scope>NUCLEOTIDE SEQUENCE [LARGE SCALE GENOMIC DNA]</scope>
    <source>
        <strain evidence="11">NO-MEL_2022_Ind0_liver</strain>
    </source>
</reference>
<dbReference type="InterPro" id="IPR036277">
    <property type="entry name" value="SMC_hinge_sf"/>
</dbReference>
<dbReference type="CDD" id="cd03275">
    <property type="entry name" value="ABC_SMC1_euk"/>
    <property type="match status" value="2"/>
</dbReference>
<dbReference type="GO" id="GO:0005524">
    <property type="term" value="F:ATP binding"/>
    <property type="evidence" value="ECO:0007669"/>
    <property type="project" value="InterPro"/>
</dbReference>
<feature type="coiled-coil region" evidence="9">
    <location>
        <begin position="319"/>
        <end position="353"/>
    </location>
</feature>
<evidence type="ECO:0000313" key="11">
    <source>
        <dbReference type="EMBL" id="KAK9516270.1"/>
    </source>
</evidence>
<comment type="similarity">
    <text evidence="3">Belongs to the SMC family. SMC1 subfamily.</text>
</comment>
<dbReference type="Gene3D" id="3.30.70.1620">
    <property type="match status" value="1"/>
</dbReference>
<dbReference type="Pfam" id="PF02463">
    <property type="entry name" value="SMC_N"/>
    <property type="match status" value="1"/>
</dbReference>
<dbReference type="GO" id="GO:0016887">
    <property type="term" value="F:ATP hydrolysis activity"/>
    <property type="evidence" value="ECO:0007669"/>
    <property type="project" value="InterPro"/>
</dbReference>
<keyword evidence="4" id="KW-0158">Chromosome</keyword>
<dbReference type="GO" id="GO:0005634">
    <property type="term" value="C:nucleus"/>
    <property type="evidence" value="ECO:0007669"/>
    <property type="project" value="UniProtKB-SubCell"/>
</dbReference>
<sequence length="1248" mass="143317">MGFLKQIDIENFKSWRGKTVIGPFMRFNCIIGTNGSGKSNVMDALSFAMAERVASLRVKHLRHLIHGAHVGRPVLEPARVALRYCDDEDQETVFCRSISGDSSEYRINGIHVTLAKYIEELEKIGIVTKARNCVVFQGAVESIALKDPKERTKMFECISQSREFAAEYDMKKKALLKAKEDTQFHFNKKKSATVERKQVSQEKIEAQKYQELVDNLHQNRLQLSLAELYWNEKGVNALSGTLGEKQLAAAAKNKILVKEEQTFKTDKKEHGRLTREQQHIEKEIRAQEHVLSQSRSQYIKAKVNTSHHMKKAEGVHEALRKSQKLIAIKEQELAEERQEIAELERTWRIYEKQQKKKGASMERDIELDDDQLERYKELKELTRKQGAVLSQQADKLYREVRADNEKMAFDQRRKKEVEVAIRNNQTQLEDLLRRAEILEEYTKSCKSSLEKCRELEESLSAELQRGRQRSEELQQELRQVLEELGNAHLDRQESQSQQRRKELLEKLHRLFPETVFGRLSDLCSPIHKKYQLAIIKVFGRFMNAIVVSSEKVARDCIGFIKEEGAERETFLPIDYLDVSPLNERLREISGAKMVVDVVQVNNNTGAGQIRKVVQFVCGNALVCETIKEARSVAFDGPVRIKTVALDGTLFTKAGVISGGSSYLRIKAQCWDEKDMMRLKTRKDKLTAEMRDLMKLKRKDSDLKQTVAQAQGTQTRFKYSKAELENIQKKNIPKCQSEISRMESEVANLDSQIQMQQKSVEAKEAEMKKIRDQIEQMEDMVFSDFCAEIGVDNIRDYEQENLKQQTELDRKRLEFESQCTRLNARLEYEQDQLEQQEKKLQKMEETIRKEERTMAEQREEEKKLLAAVEDAQNKQLELNNQLLSKRSQVAAAKAELDQKTQSLKKINNELVKLQREVMCAETALEQKRLARHNMLLACKIQGLPITLLSGSLDEISEVQLDTESESTSTTLNIYEREAQLVIDYSGLDAELRSLQTEEEVEAFMERLKESVSSVEGVLHRTTTPNLKALAKMREVRDKLQEVTDAFQASTEEARKCSQAFERVKAQRMNRFSRCFEHVCVVIDQIYKQICRNSSAQAILSAENPDEPYLGGINYNCVAPGKRFMSMDNLSGGEKAIAALALVFAIHSFRPAPFFILDEVDAALDNTNVGKVTSFIREQSRENMQIIVISLKEEFFSRADALLGVYSDFEGECMFSRILSLDLRPYPLVEEDNGSQADPEKTRLVLPGLV</sequence>
<dbReference type="FunFam" id="3.40.50.300:FF:000564">
    <property type="entry name" value="Structural maintenance of chromosomes 1A"/>
    <property type="match status" value="1"/>
</dbReference>
<comment type="subcellular location">
    <subcellularLocation>
        <location evidence="2">Chromosome</location>
    </subcellularLocation>
    <subcellularLocation>
        <location evidence="1 8">Nucleus</location>
    </subcellularLocation>
</comment>
<protein>
    <recommendedName>
        <fullName evidence="8">Structural maintenance of chromosomes protein</fullName>
    </recommendedName>
</protein>
<gene>
    <name evidence="11" type="ORF">VZT92_024211</name>
</gene>
<dbReference type="GO" id="GO:0007062">
    <property type="term" value="P:sister chromatid cohesion"/>
    <property type="evidence" value="ECO:0007669"/>
    <property type="project" value="InterPro"/>
</dbReference>
<dbReference type="Pfam" id="PF06470">
    <property type="entry name" value="SMC_hinge"/>
    <property type="match status" value="1"/>
</dbReference>
<evidence type="ECO:0000256" key="3">
    <source>
        <dbReference type="ARBA" id="ARBA00005597"/>
    </source>
</evidence>
<dbReference type="SUPFAM" id="SSF52540">
    <property type="entry name" value="P-loop containing nucleoside triphosphate hydrolases"/>
    <property type="match status" value="1"/>
</dbReference>
<evidence type="ECO:0000256" key="1">
    <source>
        <dbReference type="ARBA" id="ARBA00004123"/>
    </source>
</evidence>
<name>A0AAW1E378_ZOAVI</name>
<dbReference type="Gene3D" id="1.20.1060.20">
    <property type="match status" value="1"/>
</dbReference>
<dbReference type="SMART" id="SM00968">
    <property type="entry name" value="SMC_hinge"/>
    <property type="match status" value="1"/>
</dbReference>
<dbReference type="PANTHER" id="PTHR18937">
    <property type="entry name" value="STRUCTURAL MAINTENANCE OF CHROMOSOMES SMC FAMILY MEMBER"/>
    <property type="match status" value="1"/>
</dbReference>
<comment type="caution">
    <text evidence="11">The sequence shown here is derived from an EMBL/GenBank/DDBJ whole genome shotgun (WGS) entry which is preliminary data.</text>
</comment>
<dbReference type="Gene3D" id="3.40.50.300">
    <property type="entry name" value="P-loop containing nucleotide triphosphate hydrolases"/>
    <property type="match status" value="2"/>
</dbReference>
<feature type="coiled-coil region" evidence="9">
    <location>
        <begin position="414"/>
        <end position="490"/>
    </location>
</feature>
<dbReference type="AlphaFoldDB" id="A0AAW1E378"/>
<dbReference type="InterPro" id="IPR003395">
    <property type="entry name" value="RecF/RecN/SMC_N"/>
</dbReference>
<evidence type="ECO:0000256" key="6">
    <source>
        <dbReference type="ARBA" id="ARBA00023242"/>
    </source>
</evidence>
<dbReference type="GO" id="GO:0030893">
    <property type="term" value="C:meiotic cohesin complex"/>
    <property type="evidence" value="ECO:0007669"/>
    <property type="project" value="TreeGrafter"/>
</dbReference>
<dbReference type="Proteomes" id="UP001488805">
    <property type="component" value="Unassembled WGS sequence"/>
</dbReference>
<keyword evidence="5 9" id="KW-0175">Coiled coil</keyword>
<dbReference type="InterPro" id="IPR027417">
    <property type="entry name" value="P-loop_NTPase"/>
</dbReference>
<proteinExistence type="inferred from homology"/>
<dbReference type="GO" id="GO:0003677">
    <property type="term" value="F:DNA binding"/>
    <property type="evidence" value="ECO:0007669"/>
    <property type="project" value="TreeGrafter"/>
</dbReference>
<evidence type="ECO:0000259" key="10">
    <source>
        <dbReference type="SMART" id="SM00968"/>
    </source>
</evidence>
<evidence type="ECO:0000256" key="7">
    <source>
        <dbReference type="ARBA" id="ARBA00023306"/>
    </source>
</evidence>
<evidence type="ECO:0000256" key="9">
    <source>
        <dbReference type="SAM" id="Coils"/>
    </source>
</evidence>
<dbReference type="PIRSF" id="PIRSF005719">
    <property type="entry name" value="SMC"/>
    <property type="match status" value="1"/>
</dbReference>
<evidence type="ECO:0000256" key="2">
    <source>
        <dbReference type="ARBA" id="ARBA00004286"/>
    </source>
</evidence>
<evidence type="ECO:0000256" key="8">
    <source>
        <dbReference type="PIRNR" id="PIRNR005719"/>
    </source>
</evidence>
<dbReference type="SUPFAM" id="SSF75553">
    <property type="entry name" value="Smc hinge domain"/>
    <property type="match status" value="1"/>
</dbReference>
<feature type="coiled-coil region" evidence="9">
    <location>
        <begin position="738"/>
        <end position="929"/>
    </location>
</feature>
<keyword evidence="7" id="KW-0131">Cell cycle</keyword>
<feature type="domain" description="SMC hinge" evidence="10">
    <location>
        <begin position="513"/>
        <end position="633"/>
    </location>
</feature>
<accession>A0AAW1E378</accession>
<keyword evidence="12" id="KW-1185">Reference proteome</keyword>